<evidence type="ECO:0000256" key="6">
    <source>
        <dbReference type="ARBA" id="ARBA00023242"/>
    </source>
</evidence>
<dbReference type="InterPro" id="IPR025204">
    <property type="entry name" value="CENP-L"/>
</dbReference>
<dbReference type="GO" id="GO:0005634">
    <property type="term" value="C:nucleus"/>
    <property type="evidence" value="ECO:0007669"/>
    <property type="project" value="UniProtKB-SubCell"/>
</dbReference>
<evidence type="ECO:0000256" key="3">
    <source>
        <dbReference type="ARBA" id="ARBA00011060"/>
    </source>
</evidence>
<feature type="compositionally biased region" description="Polar residues" evidence="8">
    <location>
        <begin position="1"/>
        <end position="24"/>
    </location>
</feature>
<evidence type="ECO:0000313" key="10">
    <source>
        <dbReference type="Proteomes" id="UP001152622"/>
    </source>
</evidence>
<comment type="subcellular location">
    <subcellularLocation>
        <location evidence="2">Chromosome</location>
        <location evidence="2">Centromere</location>
    </subcellularLocation>
    <subcellularLocation>
        <location evidence="1">Nucleus</location>
    </subcellularLocation>
</comment>
<dbReference type="PANTHER" id="PTHR31740">
    <property type="entry name" value="CENTROMERE PROTEIN L"/>
    <property type="match status" value="1"/>
</dbReference>
<evidence type="ECO:0000256" key="1">
    <source>
        <dbReference type="ARBA" id="ARBA00004123"/>
    </source>
</evidence>
<evidence type="ECO:0000256" key="7">
    <source>
        <dbReference type="ARBA" id="ARBA00023328"/>
    </source>
</evidence>
<dbReference type="GO" id="GO:0000775">
    <property type="term" value="C:chromosome, centromeric region"/>
    <property type="evidence" value="ECO:0007669"/>
    <property type="project" value="UniProtKB-SubCell"/>
</dbReference>
<evidence type="ECO:0000256" key="5">
    <source>
        <dbReference type="ARBA" id="ARBA00022454"/>
    </source>
</evidence>
<keyword evidence="5" id="KW-0158">Chromosome</keyword>
<evidence type="ECO:0000313" key="9">
    <source>
        <dbReference type="EMBL" id="KAJ8357319.1"/>
    </source>
</evidence>
<name>A0A9Q1FFI3_SYNKA</name>
<dbReference type="PANTHER" id="PTHR31740:SF2">
    <property type="entry name" value="CENTROMERE PROTEIN L"/>
    <property type="match status" value="1"/>
</dbReference>
<dbReference type="EMBL" id="JAINUF010000006">
    <property type="protein sequence ID" value="KAJ8357319.1"/>
    <property type="molecule type" value="Genomic_DNA"/>
</dbReference>
<evidence type="ECO:0000256" key="4">
    <source>
        <dbReference type="ARBA" id="ARBA00016380"/>
    </source>
</evidence>
<organism evidence="9 10">
    <name type="scientific">Synaphobranchus kaupii</name>
    <name type="common">Kaup's arrowtooth eel</name>
    <dbReference type="NCBI Taxonomy" id="118154"/>
    <lineage>
        <taxon>Eukaryota</taxon>
        <taxon>Metazoa</taxon>
        <taxon>Chordata</taxon>
        <taxon>Craniata</taxon>
        <taxon>Vertebrata</taxon>
        <taxon>Euteleostomi</taxon>
        <taxon>Actinopterygii</taxon>
        <taxon>Neopterygii</taxon>
        <taxon>Teleostei</taxon>
        <taxon>Anguilliformes</taxon>
        <taxon>Synaphobranchidae</taxon>
        <taxon>Synaphobranchus</taxon>
    </lineage>
</organism>
<dbReference type="OrthoDB" id="8864979at2759"/>
<keyword evidence="10" id="KW-1185">Reference proteome</keyword>
<comment type="caution">
    <text evidence="9">The sequence shown here is derived from an EMBL/GenBank/DDBJ whole genome shotgun (WGS) entry which is preliminary data.</text>
</comment>
<dbReference type="Pfam" id="PF13092">
    <property type="entry name" value="CENP-L"/>
    <property type="match status" value="1"/>
</dbReference>
<sequence>METRLSATATPRNQTAPHRSSKSYGFSRRSLGVELTSRLGCTPGQLTAVRIPTNRGIPKPRNITEQVDPEHIALIVKKEWKLSYVTPLYQFGHTQLQSYSRQLAAFLAAEKQQGVAVEVGQELGFKVVFTAVLGLAETDDDAETVLIQIHSKSAFAAEGEAAKLTWSGWLSCVSGDVEYLRSMPPDFTCLPLFGASGAESLTTLVKSWFERTFDCYFGPLAINSTNLEWLAALWTGCHPDTNIRYLKLAWTIPAQPPLDVSYTVHPQDAWELWNSIRQESGLRDTVDIEEVSCFIKGLESHLFRHFRIYLSAGTLTKVSTTLGSAHQDGKIRITSSDMMTSVLALLTECALLKMPV</sequence>
<dbReference type="AlphaFoldDB" id="A0A9Q1FFI3"/>
<keyword evidence="6" id="KW-0539">Nucleus</keyword>
<comment type="similarity">
    <text evidence="3">Belongs to the CENP-L/IML3 family.</text>
</comment>
<evidence type="ECO:0000256" key="8">
    <source>
        <dbReference type="SAM" id="MobiDB-lite"/>
    </source>
</evidence>
<dbReference type="Proteomes" id="UP001152622">
    <property type="component" value="Chromosome 6"/>
</dbReference>
<protein>
    <recommendedName>
        <fullName evidence="4">Centromere protein L</fullName>
    </recommendedName>
</protein>
<keyword evidence="7" id="KW-0137">Centromere</keyword>
<proteinExistence type="inferred from homology"/>
<gene>
    <name evidence="9" type="ORF">SKAU_G00201130</name>
</gene>
<reference evidence="9" key="1">
    <citation type="journal article" date="2023" name="Science">
        <title>Genome structures resolve the early diversification of teleost fishes.</title>
        <authorList>
            <person name="Parey E."/>
            <person name="Louis A."/>
            <person name="Montfort J."/>
            <person name="Bouchez O."/>
            <person name="Roques C."/>
            <person name="Iampietro C."/>
            <person name="Lluch J."/>
            <person name="Castinel A."/>
            <person name="Donnadieu C."/>
            <person name="Desvignes T."/>
            <person name="Floi Bucao C."/>
            <person name="Jouanno E."/>
            <person name="Wen M."/>
            <person name="Mejri S."/>
            <person name="Dirks R."/>
            <person name="Jansen H."/>
            <person name="Henkel C."/>
            <person name="Chen W.J."/>
            <person name="Zahm M."/>
            <person name="Cabau C."/>
            <person name="Klopp C."/>
            <person name="Thompson A.W."/>
            <person name="Robinson-Rechavi M."/>
            <person name="Braasch I."/>
            <person name="Lecointre G."/>
            <person name="Bobe J."/>
            <person name="Postlethwait J.H."/>
            <person name="Berthelot C."/>
            <person name="Roest Crollius H."/>
            <person name="Guiguen Y."/>
        </authorList>
    </citation>
    <scope>NUCLEOTIDE SEQUENCE</scope>
    <source>
        <strain evidence="9">WJC10195</strain>
    </source>
</reference>
<feature type="region of interest" description="Disordered" evidence="8">
    <location>
        <begin position="1"/>
        <end position="25"/>
    </location>
</feature>
<accession>A0A9Q1FFI3</accession>
<evidence type="ECO:0000256" key="2">
    <source>
        <dbReference type="ARBA" id="ARBA00004584"/>
    </source>
</evidence>